<dbReference type="Proteomes" id="UP000693946">
    <property type="component" value="Linkage Group LG12"/>
</dbReference>
<feature type="region of interest" description="Disordered" evidence="1">
    <location>
        <begin position="453"/>
        <end position="532"/>
    </location>
</feature>
<dbReference type="GO" id="GO:0005096">
    <property type="term" value="F:GTPase activator activity"/>
    <property type="evidence" value="ECO:0007669"/>
    <property type="project" value="TreeGrafter"/>
</dbReference>
<feature type="domain" description="Rab-GAP TBC" evidence="2">
    <location>
        <begin position="87"/>
        <end position="275"/>
    </location>
</feature>
<sequence>MLSSLSLAQKNLCEEDSSGSDAESELSLEPETDRFGFILTNGSTAGSVGPSPELVRQRETKWINIILQWDHMLLKKTNKVKVQCQKGIPASLRAKCWPLLCAASDRMKQNENLYQSLDSQPALQTWVDVIERDLGRQFPFHEMFLCKDGHGQRGLFRVLKTYTQFQPEEGYCQAQGPVAAVLLMNMPAEEAFWCLVQISEQYLPGYYSPLLEGVLFDAGMLTWVLRRTCPAAHKHLQHHGVEPLMFATDWLMCLFTRHLPFNTLLRVWDLFFCNGVRVLLQVAVVLVRRVLGRAEQRKQCQGQMETLERLRGVREQVQEEDDTFIAEVCSVPLSARDLEKQTEKELEKWRRDKPSSTFDPRGRCHGYLMAWARSQQNNEDLDKKERKKGNLSVPLSRSASTLSLSPSFFRKRLRKGGKVNTGEGGAKVVRHLSMGAKEDWRSWNELHFKKVQGVQEEDDADEPKKVDQIQNIQTDQKDTEKVKELNDQAETGITEMEGNQSKKAEEDKMPSSQKKETNIETEPNQGPTKDQSVENILQPNECTSHHEQEKMLGYQSQSPVLEQQTLKDVEKESDRPVLESEHSAAVEENWRETQADVLADTYTDREMETDSSEEQTIQAELQQEDETERKPELQKQVDTVSEVLQIGTETIPGSDTEGTTEAATFSDSNTTLETETKETENTEMDKFEVFKENHHSTASLTGIELKAETETEERVEEHVATQSEIESEPAHIDSKTESKTETVIMSLPECTHQQVDTESEADMPVTGDAMKELQQVFTHCSATAYDRGATEPTEEKETISTVHSEFDNNTAQADETQTETTDSAAPAVKEETSEQAKEKDLITEPGGKTSSVEDSYSVALAVKEETSEQAKEEDLFTEPGEKTSSVENSYSIAPAVKEETSEQAKEEDLITEPGGKTSSVEDSYSAAPAVKEETSEQVKEEDLITEPGGKTSSVENSYSVAPAVKEETSEETSEQVKEEDLITEPGGKTSSVENSYSVAPAVKEETSEETSEQVKEEDLITEPGGKTSSVEDSYSVAPAVKEETSEQAKEEDLITEPGGKTSSVENSFPEESVHKEPASQLTTNSSEVEKLRENVQEDLAREDNFSSFPKVTDNVHTDSNPQRHDKNDVPAEQDNSELTQNCRCCSGQSSEDFCVCRSSSSHGSRLALSNDLFTAPQETSQPQSISDQAEVKQTESQSHPGAVNTTQTSPEVTESSKVTLFLSTEVTQGKVAEQEPPAVSKRFGLFRRLRGEKPKKAKGKEAHKMQVPTILIQDFSDGTGKLVEELCEDKLSSRERRRKRRERERKEKEEERLRKKNDKETKERERRKPQTRGKSFQVQKRDNKDPQLAKTGSQTLRSSASYAESYF</sequence>
<feature type="compositionally biased region" description="Polar residues" evidence="1">
    <location>
        <begin position="648"/>
        <end position="669"/>
    </location>
</feature>
<feature type="compositionally biased region" description="Basic and acidic residues" evidence="1">
    <location>
        <begin position="728"/>
        <end position="740"/>
    </location>
</feature>
<dbReference type="SMART" id="SM00164">
    <property type="entry name" value="TBC"/>
    <property type="match status" value="1"/>
</dbReference>
<feature type="compositionally biased region" description="Basic and acidic residues" evidence="1">
    <location>
        <begin position="896"/>
        <end position="908"/>
    </location>
</feature>
<feature type="region of interest" description="Disordered" evidence="1">
    <location>
        <begin position="554"/>
        <end position="636"/>
    </location>
</feature>
<dbReference type="PANTHER" id="PTHR47219">
    <property type="entry name" value="RAB GTPASE-ACTIVATING PROTEIN 1-LIKE"/>
    <property type="match status" value="1"/>
</dbReference>
<feature type="region of interest" description="Disordered" evidence="1">
    <location>
        <begin position="648"/>
        <end position="683"/>
    </location>
</feature>
<reference evidence="3 4" key="1">
    <citation type="journal article" date="2021" name="Sci. Rep.">
        <title>Chromosome anchoring in Senegalese sole (Solea senegalensis) reveals sex-associated markers and genome rearrangements in flatfish.</title>
        <authorList>
            <person name="Guerrero-Cozar I."/>
            <person name="Gomez-Garrido J."/>
            <person name="Berbel C."/>
            <person name="Martinez-Blanch J.F."/>
            <person name="Alioto T."/>
            <person name="Claros M.G."/>
            <person name="Gagnaire P.A."/>
            <person name="Manchado M."/>
        </authorList>
    </citation>
    <scope>NUCLEOTIDE SEQUENCE [LARGE SCALE GENOMIC DNA]</scope>
    <source>
        <strain evidence="3">Sse05_10M</strain>
    </source>
</reference>
<comment type="caution">
    <text evidence="3">The sequence shown here is derived from an EMBL/GenBank/DDBJ whole genome shotgun (WGS) entry which is preliminary data.</text>
</comment>
<dbReference type="InterPro" id="IPR050302">
    <property type="entry name" value="Rab_GAP_TBC_domain"/>
</dbReference>
<feature type="region of interest" description="Disordered" evidence="1">
    <location>
        <begin position="1161"/>
        <end position="1216"/>
    </location>
</feature>
<keyword evidence="4" id="KW-1185">Reference proteome</keyword>
<feature type="compositionally biased region" description="Low complexity" evidence="1">
    <location>
        <begin position="810"/>
        <end position="822"/>
    </location>
</feature>
<dbReference type="FunFam" id="1.10.472.80:FF:000008">
    <property type="entry name" value="TBC1 domain family member 10A"/>
    <property type="match status" value="1"/>
</dbReference>
<feature type="compositionally biased region" description="Basic and acidic residues" evidence="1">
    <location>
        <begin position="1040"/>
        <end position="1052"/>
    </location>
</feature>
<feature type="compositionally biased region" description="Polar residues" evidence="1">
    <location>
        <begin position="799"/>
        <end position="809"/>
    </location>
</feature>
<dbReference type="Pfam" id="PF00566">
    <property type="entry name" value="RabGAP-TBC"/>
    <property type="match status" value="1"/>
</dbReference>
<dbReference type="PANTHER" id="PTHR47219:SF4">
    <property type="entry name" value="TBC1 DOMAIN FAMILY MEMBER 10A"/>
    <property type="match status" value="1"/>
</dbReference>
<feature type="compositionally biased region" description="Basic and acidic residues" evidence="1">
    <location>
        <begin position="475"/>
        <end position="486"/>
    </location>
</feature>
<feature type="compositionally biased region" description="Polar residues" evidence="1">
    <location>
        <begin position="950"/>
        <end position="959"/>
    </location>
</feature>
<proteinExistence type="predicted"/>
<feature type="region of interest" description="Disordered" evidence="1">
    <location>
        <begin position="1287"/>
        <end position="1367"/>
    </location>
</feature>
<feature type="region of interest" description="Disordered" evidence="1">
    <location>
        <begin position="784"/>
        <end position="1137"/>
    </location>
</feature>
<feature type="compositionally biased region" description="Polar residues" evidence="1">
    <location>
        <begin position="1350"/>
        <end position="1367"/>
    </location>
</feature>
<feature type="compositionally biased region" description="Polar residues" evidence="1">
    <location>
        <begin position="554"/>
        <end position="564"/>
    </location>
</feature>
<feature type="compositionally biased region" description="Polar residues" evidence="1">
    <location>
        <begin position="1194"/>
        <end position="1216"/>
    </location>
</feature>
<protein>
    <recommendedName>
        <fullName evidence="2">Rab-GAP TBC domain-containing protein</fullName>
    </recommendedName>
</protein>
<feature type="compositionally biased region" description="Basic and acidic residues" evidence="1">
    <location>
        <begin position="1113"/>
        <end position="1129"/>
    </location>
</feature>
<feature type="region of interest" description="Disordered" evidence="1">
    <location>
        <begin position="1242"/>
        <end position="1265"/>
    </location>
</feature>
<dbReference type="InterPro" id="IPR000195">
    <property type="entry name" value="Rab-GAP-TBC_dom"/>
</dbReference>
<feature type="region of interest" description="Disordered" evidence="1">
    <location>
        <begin position="698"/>
        <end position="740"/>
    </location>
</feature>
<evidence type="ECO:0000313" key="4">
    <source>
        <dbReference type="Proteomes" id="UP000693946"/>
    </source>
</evidence>
<feature type="compositionally biased region" description="Basic and acidic residues" evidence="1">
    <location>
        <begin position="862"/>
        <end position="874"/>
    </location>
</feature>
<feature type="compositionally biased region" description="Basic and acidic residues" evidence="1">
    <location>
        <begin position="674"/>
        <end position="683"/>
    </location>
</feature>
<feature type="compositionally biased region" description="Basic and acidic residues" evidence="1">
    <location>
        <begin position="1087"/>
        <end position="1104"/>
    </location>
</feature>
<dbReference type="GO" id="GO:0031267">
    <property type="term" value="F:small GTPase binding"/>
    <property type="evidence" value="ECO:0007669"/>
    <property type="project" value="TreeGrafter"/>
</dbReference>
<feature type="compositionally biased region" description="Basic and acidic residues" evidence="1">
    <location>
        <begin position="930"/>
        <end position="942"/>
    </location>
</feature>
<dbReference type="PROSITE" id="PS50086">
    <property type="entry name" value="TBC_RABGAP"/>
    <property type="match status" value="1"/>
</dbReference>
<feature type="compositionally biased region" description="Polar residues" evidence="1">
    <location>
        <begin position="988"/>
        <end position="997"/>
    </location>
</feature>
<evidence type="ECO:0000313" key="3">
    <source>
        <dbReference type="EMBL" id="KAG7517183.1"/>
    </source>
</evidence>
<dbReference type="EMBL" id="JAGKHQ010000004">
    <property type="protein sequence ID" value="KAG7517183.1"/>
    <property type="molecule type" value="Genomic_DNA"/>
</dbReference>
<feature type="compositionally biased region" description="Basic and acidic residues" evidence="1">
    <location>
        <begin position="828"/>
        <end position="842"/>
    </location>
</feature>
<feature type="compositionally biased region" description="Polar residues" evidence="1">
    <location>
        <begin position="1176"/>
        <end position="1187"/>
    </location>
</feature>
<organism evidence="3 4">
    <name type="scientific">Solea senegalensis</name>
    <name type="common">Senegalese sole</name>
    <dbReference type="NCBI Taxonomy" id="28829"/>
    <lineage>
        <taxon>Eukaryota</taxon>
        <taxon>Metazoa</taxon>
        <taxon>Chordata</taxon>
        <taxon>Craniata</taxon>
        <taxon>Vertebrata</taxon>
        <taxon>Euteleostomi</taxon>
        <taxon>Actinopterygii</taxon>
        <taxon>Neopterygii</taxon>
        <taxon>Teleostei</taxon>
        <taxon>Neoteleostei</taxon>
        <taxon>Acanthomorphata</taxon>
        <taxon>Carangaria</taxon>
        <taxon>Pleuronectiformes</taxon>
        <taxon>Pleuronectoidei</taxon>
        <taxon>Soleidae</taxon>
        <taxon>Solea</taxon>
    </lineage>
</organism>
<feature type="compositionally biased region" description="Basic and acidic residues" evidence="1">
    <location>
        <begin position="1249"/>
        <end position="1264"/>
    </location>
</feature>
<feature type="compositionally biased region" description="Polar residues" evidence="1">
    <location>
        <begin position="520"/>
        <end position="532"/>
    </location>
</feature>
<evidence type="ECO:0000259" key="2">
    <source>
        <dbReference type="PROSITE" id="PS50086"/>
    </source>
</evidence>
<feature type="region of interest" description="Disordered" evidence="1">
    <location>
        <begin position="377"/>
        <end position="398"/>
    </location>
</feature>
<feature type="compositionally biased region" description="Basic and acidic residues" evidence="1">
    <location>
        <begin position="500"/>
        <end position="518"/>
    </location>
</feature>
<feature type="compositionally biased region" description="Polar residues" evidence="1">
    <location>
        <begin position="882"/>
        <end position="891"/>
    </location>
</feature>
<accession>A0AAV6SJV5</accession>
<dbReference type="FunFam" id="1.10.8.270:FF:000007">
    <property type="entry name" value="TBC1 domain family member 10A"/>
    <property type="match status" value="1"/>
</dbReference>
<name>A0AAV6SJV5_SOLSE</name>
<evidence type="ECO:0000256" key="1">
    <source>
        <dbReference type="SAM" id="MobiDB-lite"/>
    </source>
</evidence>
<feature type="compositionally biased region" description="Basic and acidic residues" evidence="1">
    <location>
        <begin position="1304"/>
        <end position="1328"/>
    </location>
</feature>
<feature type="compositionally biased region" description="Basic and acidic residues" evidence="1">
    <location>
        <begin position="565"/>
        <end position="594"/>
    </location>
</feature>
<gene>
    <name evidence="3" type="ORF">JOB18_001162</name>
</gene>